<feature type="region of interest" description="Disordered" evidence="1">
    <location>
        <begin position="569"/>
        <end position="591"/>
    </location>
</feature>
<evidence type="ECO:0000256" key="1">
    <source>
        <dbReference type="SAM" id="MobiDB-lite"/>
    </source>
</evidence>
<evidence type="ECO:0000313" key="3">
    <source>
        <dbReference type="EMBL" id="GAA0492284.1"/>
    </source>
</evidence>
<evidence type="ECO:0000313" key="4">
    <source>
        <dbReference type="Proteomes" id="UP001500880"/>
    </source>
</evidence>
<evidence type="ECO:0000256" key="2">
    <source>
        <dbReference type="SAM" id="SignalP"/>
    </source>
</evidence>
<organism evidence="3 4">
    <name type="scientific">Salinibacillus aidingensis</name>
    <dbReference type="NCBI Taxonomy" id="237684"/>
    <lineage>
        <taxon>Bacteria</taxon>
        <taxon>Bacillati</taxon>
        <taxon>Bacillota</taxon>
        <taxon>Bacilli</taxon>
        <taxon>Bacillales</taxon>
        <taxon>Bacillaceae</taxon>
        <taxon>Salinibacillus</taxon>
    </lineage>
</organism>
<proteinExistence type="predicted"/>
<dbReference type="SUPFAM" id="SSF58104">
    <property type="entry name" value="Methyl-accepting chemotaxis protein (MCP) signaling domain"/>
    <property type="match status" value="1"/>
</dbReference>
<feature type="chain" id="PRO_5046648658" description="X-X-X-Leu-X-X-Gly heptad repeat-containing protein" evidence="2">
    <location>
        <begin position="26"/>
        <end position="599"/>
    </location>
</feature>
<accession>A0ABP3L784</accession>
<gene>
    <name evidence="3" type="ORF">GCM10008986_18210</name>
</gene>
<keyword evidence="4" id="KW-1185">Reference proteome</keyword>
<dbReference type="RefSeq" id="WP_343839953.1">
    <property type="nucleotide sequence ID" value="NZ_BAAADO010000003.1"/>
</dbReference>
<feature type="compositionally biased region" description="Acidic residues" evidence="1">
    <location>
        <begin position="575"/>
        <end position="586"/>
    </location>
</feature>
<dbReference type="EMBL" id="BAAADO010000003">
    <property type="protein sequence ID" value="GAA0492284.1"/>
    <property type="molecule type" value="Genomic_DNA"/>
</dbReference>
<dbReference type="Gene3D" id="1.10.287.950">
    <property type="entry name" value="Methyl-accepting chemotaxis protein"/>
    <property type="match status" value="2"/>
</dbReference>
<sequence length="599" mass="66024">MMKLKRFTAISMAFLLILPTTLASATSGDSSSDNNREAKAGTYSEKSEVVYANLSANGEQEEIYVVNNFSVDQHGNLTDHGPYTSVENLTNLKEIHLDGNKVEFEATEDQFYYQGNLNEKPLPWDINISYKLDGKKVNPEDILGEDGKLAIHIETKKNEKADSVFFENYMLQISLPLDSEIYQNIKTENGMIANAGKNKQVTFTVMPGKEESFVVKADVTDLEMAGIEITGMPSSMSIEEPDSGEMTEDMKSLSDATAEINDGVADLNDGISELNEGAASLQDGSAEYKKGIKELDSGSSDMIKGSEEIKNALNQMSKSLESGSGEDNSANLNELKSGLQQIAGGLEETETGLSQTNQLLGQLIGNIPDYDISKAEIAELNRSNADSQVINQLVETYKAAQTVRTMYFEGNGEKQPAIGPSIEKTVKSLQKLKDEIDGIVKSLENSDMNKSMQELQQGLSQLSSNYKEFHSGLIEYTGGVSELSTSYGELHGGITDLTDGTSELENGVSELHEGTSELAESTRDLPDEMQNEIDSMMNEYDKSDFDPVSFVSPKNEKVSNVQFVIKTESIKKDDDEQENEQEEQEEEKGFWDRLLDLFR</sequence>
<protein>
    <recommendedName>
        <fullName evidence="5">X-X-X-Leu-X-X-Gly heptad repeat-containing protein</fullName>
    </recommendedName>
</protein>
<evidence type="ECO:0008006" key="5">
    <source>
        <dbReference type="Google" id="ProtNLM"/>
    </source>
</evidence>
<dbReference type="Proteomes" id="UP001500880">
    <property type="component" value="Unassembled WGS sequence"/>
</dbReference>
<name>A0ABP3L784_9BACI</name>
<dbReference type="InterPro" id="IPR023908">
    <property type="entry name" value="xxxLxxG_rpt"/>
</dbReference>
<comment type="caution">
    <text evidence="3">The sequence shown here is derived from an EMBL/GenBank/DDBJ whole genome shotgun (WGS) entry which is preliminary data.</text>
</comment>
<feature type="signal peptide" evidence="2">
    <location>
        <begin position="1"/>
        <end position="25"/>
    </location>
</feature>
<keyword evidence="2" id="KW-0732">Signal</keyword>
<reference evidence="4" key="1">
    <citation type="journal article" date="2019" name="Int. J. Syst. Evol. Microbiol.">
        <title>The Global Catalogue of Microorganisms (GCM) 10K type strain sequencing project: providing services to taxonomists for standard genome sequencing and annotation.</title>
        <authorList>
            <consortium name="The Broad Institute Genomics Platform"/>
            <consortium name="The Broad Institute Genome Sequencing Center for Infectious Disease"/>
            <person name="Wu L."/>
            <person name="Ma J."/>
        </authorList>
    </citation>
    <scope>NUCLEOTIDE SEQUENCE [LARGE SCALE GENOMIC DNA]</scope>
    <source>
        <strain evidence="4">JCM 12389</strain>
    </source>
</reference>
<dbReference type="NCBIfam" id="TIGR03057">
    <property type="entry name" value="xxxLxxG_by_4"/>
    <property type="match status" value="1"/>
</dbReference>